<dbReference type="OrthoDB" id="5532431at2"/>
<gene>
    <name evidence="3" type="ORF">CMC5_069590</name>
</gene>
<dbReference type="PROSITE" id="PS51257">
    <property type="entry name" value="PROKAR_LIPOPROTEIN"/>
    <property type="match status" value="1"/>
</dbReference>
<name>A0A0K1EQ11_CHOCO</name>
<evidence type="ECO:0000256" key="1">
    <source>
        <dbReference type="SAM" id="MobiDB-lite"/>
    </source>
</evidence>
<dbReference type="KEGG" id="ccro:CMC5_069590"/>
<accession>A0A0K1EQ11</accession>
<feature type="chain" id="PRO_5005459818" description="Lipoprotein" evidence="2">
    <location>
        <begin position="21"/>
        <end position="217"/>
    </location>
</feature>
<reference evidence="3 4" key="1">
    <citation type="submission" date="2015-07" db="EMBL/GenBank/DDBJ databases">
        <title>Genome analysis of myxobacterium Chondromyces crocatus Cm c5 reveals a high potential for natural compound synthesis and the genetic basis for the loss of fruiting body formation.</title>
        <authorList>
            <person name="Zaburannyi N."/>
            <person name="Bunk B."/>
            <person name="Maier J."/>
            <person name="Overmann J."/>
            <person name="Mueller R."/>
        </authorList>
    </citation>
    <scope>NUCLEOTIDE SEQUENCE [LARGE SCALE GENOMIC DNA]</scope>
    <source>
        <strain evidence="3 4">Cm c5</strain>
    </source>
</reference>
<feature type="compositionally biased region" description="Gly residues" evidence="1">
    <location>
        <begin position="32"/>
        <end position="55"/>
    </location>
</feature>
<dbReference type="RefSeq" id="WP_156339070.1">
    <property type="nucleotide sequence ID" value="NZ_CP012159.1"/>
</dbReference>
<evidence type="ECO:0000313" key="4">
    <source>
        <dbReference type="Proteomes" id="UP000067626"/>
    </source>
</evidence>
<feature type="signal peptide" evidence="2">
    <location>
        <begin position="1"/>
        <end position="20"/>
    </location>
</feature>
<keyword evidence="2" id="KW-0732">Signal</keyword>
<keyword evidence="4" id="KW-1185">Reference proteome</keyword>
<evidence type="ECO:0008006" key="5">
    <source>
        <dbReference type="Google" id="ProtNLM"/>
    </source>
</evidence>
<evidence type="ECO:0000256" key="2">
    <source>
        <dbReference type="SAM" id="SignalP"/>
    </source>
</evidence>
<dbReference type="Proteomes" id="UP000067626">
    <property type="component" value="Chromosome"/>
</dbReference>
<feature type="region of interest" description="Disordered" evidence="1">
    <location>
        <begin position="32"/>
        <end position="63"/>
    </location>
</feature>
<dbReference type="AlphaFoldDB" id="A0A0K1EQ11"/>
<organism evidence="3 4">
    <name type="scientific">Chondromyces crocatus</name>
    <dbReference type="NCBI Taxonomy" id="52"/>
    <lineage>
        <taxon>Bacteria</taxon>
        <taxon>Pseudomonadati</taxon>
        <taxon>Myxococcota</taxon>
        <taxon>Polyangia</taxon>
        <taxon>Polyangiales</taxon>
        <taxon>Polyangiaceae</taxon>
        <taxon>Chondromyces</taxon>
    </lineage>
</organism>
<proteinExistence type="predicted"/>
<sequence length="217" mass="22412">MKSLRQAVSGVVTLLLLATACDGSVDVDGQGGGLTGSGGNGPSTTGVGGSGGQGGQLPPECLGDTGGDPTLGVTFTLTNPGDTPLYLREECHLRYDILGCADGYTQRLPVHPPCAIACSAEPSQDCISCIPCLMAAEELPPRGQLTRVWKGQLHRTDTNAAGCFCVDTSTAPAARYRLRVPVYATAADAEEDVSPRWVSVDFELPTLDGPIAIPLTP</sequence>
<dbReference type="EMBL" id="CP012159">
    <property type="protein sequence ID" value="AKT42732.1"/>
    <property type="molecule type" value="Genomic_DNA"/>
</dbReference>
<evidence type="ECO:0000313" key="3">
    <source>
        <dbReference type="EMBL" id="AKT42732.1"/>
    </source>
</evidence>
<protein>
    <recommendedName>
        <fullName evidence="5">Lipoprotein</fullName>
    </recommendedName>
</protein>